<evidence type="ECO:0000256" key="1">
    <source>
        <dbReference type="SAM" id="MobiDB-lite"/>
    </source>
</evidence>
<dbReference type="KEGG" id="cpra:CPter91_3665"/>
<dbReference type="EMBL" id="CP013234">
    <property type="protein sequence ID" value="AMP05986.1"/>
    <property type="molecule type" value="Genomic_DNA"/>
</dbReference>
<name>A0A127Q7L7_9BURK</name>
<feature type="signal peptide" evidence="2">
    <location>
        <begin position="1"/>
        <end position="27"/>
    </location>
</feature>
<evidence type="ECO:0000256" key="2">
    <source>
        <dbReference type="SAM" id="SignalP"/>
    </source>
</evidence>
<proteinExistence type="predicted"/>
<protein>
    <recommendedName>
        <fullName evidence="5">DUF4124 domain-containing protein</fullName>
    </recommendedName>
</protein>
<evidence type="ECO:0000313" key="4">
    <source>
        <dbReference type="Proteomes" id="UP000074561"/>
    </source>
</evidence>
<feature type="compositionally biased region" description="Basic and acidic residues" evidence="1">
    <location>
        <begin position="103"/>
        <end position="129"/>
    </location>
</feature>
<dbReference type="Proteomes" id="UP000074561">
    <property type="component" value="Chromosome"/>
</dbReference>
<gene>
    <name evidence="3" type="ORF">CPter91_3665</name>
</gene>
<reference evidence="3 4" key="1">
    <citation type="submission" date="2015-11" db="EMBL/GenBank/DDBJ databases">
        <title>Exploring the genomic traits of fungus-feeding bacterial genus Collimonas.</title>
        <authorList>
            <person name="Song C."/>
            <person name="Schmidt R."/>
            <person name="de Jager V."/>
            <person name="Krzyzanowska D."/>
            <person name="Jongedijk E."/>
            <person name="Cankar K."/>
            <person name="Beekwilder J."/>
            <person name="van Veen A."/>
            <person name="de Boer W."/>
            <person name="van Veen J.A."/>
            <person name="Garbeva P."/>
        </authorList>
    </citation>
    <scope>NUCLEOTIDE SEQUENCE [LARGE SCALE GENOMIC DNA]</scope>
    <source>
        <strain evidence="3 4">Ter91</strain>
    </source>
</reference>
<dbReference type="RefSeq" id="WP_061942235.1">
    <property type="nucleotide sequence ID" value="NZ_CP013234.1"/>
</dbReference>
<feature type="compositionally biased region" description="Basic and acidic residues" evidence="1">
    <location>
        <begin position="156"/>
        <end position="166"/>
    </location>
</feature>
<evidence type="ECO:0000313" key="3">
    <source>
        <dbReference type="EMBL" id="AMP05986.1"/>
    </source>
</evidence>
<feature type="chain" id="PRO_5007277625" description="DUF4124 domain-containing protein" evidence="2">
    <location>
        <begin position="28"/>
        <end position="176"/>
    </location>
</feature>
<feature type="compositionally biased region" description="Polar residues" evidence="1">
    <location>
        <begin position="134"/>
        <end position="155"/>
    </location>
</feature>
<keyword evidence="2" id="KW-0732">Signal</keyword>
<organism evidence="3 4">
    <name type="scientific">Collimonas pratensis</name>
    <dbReference type="NCBI Taxonomy" id="279113"/>
    <lineage>
        <taxon>Bacteria</taxon>
        <taxon>Pseudomonadati</taxon>
        <taxon>Pseudomonadota</taxon>
        <taxon>Betaproteobacteria</taxon>
        <taxon>Burkholderiales</taxon>
        <taxon>Oxalobacteraceae</taxon>
        <taxon>Collimonas</taxon>
    </lineage>
</organism>
<feature type="region of interest" description="Disordered" evidence="1">
    <location>
        <begin position="41"/>
        <end position="176"/>
    </location>
</feature>
<dbReference type="OrthoDB" id="9181422at2"/>
<dbReference type="AlphaFoldDB" id="A0A127Q7L7"/>
<accession>A0A127Q7L7</accession>
<sequence length="176" mass="18766">MNAIRLKHVFSATATVVLLGLATSALAQFIWLDEKGVKQYSDMPPPASVPSKRILKTPGQSLARGAGSQEAGNDQADAAATDAKAAPAAPPTVAEQDAAYQKRKAELAEKNKKTAQEAKQASDKAENCARARANQRTLDSGTRIAQTDANGQRSYMNDDQRAKQNADNRAVLNDCQ</sequence>
<dbReference type="PATRIC" id="fig|279113.9.peg.3640"/>
<feature type="compositionally biased region" description="Low complexity" evidence="1">
    <location>
        <begin position="76"/>
        <end position="94"/>
    </location>
</feature>
<evidence type="ECO:0008006" key="5">
    <source>
        <dbReference type="Google" id="ProtNLM"/>
    </source>
</evidence>
<dbReference type="STRING" id="279113.CPter91_3665"/>